<evidence type="ECO:0000313" key="2">
    <source>
        <dbReference type="EnsemblMetazoa" id="CLYHEMP000386.1"/>
    </source>
</evidence>
<dbReference type="GO" id="GO:0043240">
    <property type="term" value="C:Fanconi anaemia nuclear complex"/>
    <property type="evidence" value="ECO:0007669"/>
    <property type="project" value="InterPro"/>
</dbReference>
<evidence type="ECO:0000313" key="3">
    <source>
        <dbReference type="Proteomes" id="UP000594262"/>
    </source>
</evidence>
<dbReference type="GO" id="GO:0036297">
    <property type="term" value="P:interstrand cross-link repair"/>
    <property type="evidence" value="ECO:0007669"/>
    <property type="project" value="InterPro"/>
</dbReference>
<dbReference type="GeneID" id="136806925"/>
<dbReference type="AlphaFoldDB" id="A0A7M5V0J9"/>
<evidence type="ECO:0008006" key="4">
    <source>
        <dbReference type="Google" id="ProtNLM"/>
    </source>
</evidence>
<dbReference type="EnsemblMetazoa" id="CLYHEMT000386.1">
    <property type="protein sequence ID" value="CLYHEMP000386.1"/>
    <property type="gene ID" value="CLYHEMG000386"/>
</dbReference>
<dbReference type="InterPro" id="IPR035428">
    <property type="entry name" value="FANCF"/>
</dbReference>
<organism evidence="2 3">
    <name type="scientific">Clytia hemisphaerica</name>
    <dbReference type="NCBI Taxonomy" id="252671"/>
    <lineage>
        <taxon>Eukaryota</taxon>
        <taxon>Metazoa</taxon>
        <taxon>Cnidaria</taxon>
        <taxon>Hydrozoa</taxon>
        <taxon>Hydroidolina</taxon>
        <taxon>Leptothecata</taxon>
        <taxon>Obeliida</taxon>
        <taxon>Clytiidae</taxon>
        <taxon>Clytia</taxon>
    </lineage>
</organism>
<dbReference type="OrthoDB" id="6429998at2759"/>
<dbReference type="PANTHER" id="PTHR14449">
    <property type="entry name" value="FANCONI ANEMIA GROUP F PROTEIN FANCF"/>
    <property type="match status" value="1"/>
</dbReference>
<protein>
    <recommendedName>
        <fullName evidence="4">Fanconi anemia group F protein</fullName>
    </recommendedName>
</protein>
<feature type="coiled-coil region" evidence="1">
    <location>
        <begin position="139"/>
        <end position="167"/>
    </location>
</feature>
<name>A0A7M5V0J9_9CNID</name>
<dbReference type="PANTHER" id="PTHR14449:SF2">
    <property type="entry name" value="FANCONI ANEMIA GROUP F PROTEIN"/>
    <property type="match status" value="1"/>
</dbReference>
<dbReference type="RefSeq" id="XP_066919597.1">
    <property type="nucleotide sequence ID" value="XM_067063496.1"/>
</dbReference>
<keyword evidence="1" id="KW-0175">Coiled coil</keyword>
<dbReference type="Pfam" id="PF11107">
    <property type="entry name" value="FANCF"/>
    <property type="match status" value="1"/>
</dbReference>
<dbReference type="InterPro" id="IPR038505">
    <property type="entry name" value="FANCF_C_sf"/>
</dbReference>
<sequence length="380" mass="44533">MNDIVKNTELFISIMGMSRTSSVQKWDHEAFQRAFRWAHYFEQVYKKTRSKPNIMEKISKQLDMLCSEVDVKCGLQPIRYEDLPHVSQILRKNLLENPHLNSEFYLELISQLKDPLQQEVTYKKQLQTLSKLKATLQILQLIQKRFESKQEKKDEELKEEEDEDEDECVASDCLHHHGNKKSQITANASLLRKCLLNVIGSDYSAFQRKKYQLHSKLDSMLKHECGLDVLLSALLIEDSDQFENVTKYILEFVEDILVPKWKVNWKDFLQFPLSNLYGLCSEKHPAFCGAYLDTLILCGDRIQELLVKNNYVLLLGKRDKDANEQLCKYFFFLMQSHLSKFAQTDPSLEVKLCSLIQNKIRNTEEIPIDSNVWKRLSVEL</sequence>
<accession>A0A7M5V0J9</accession>
<reference evidence="2" key="1">
    <citation type="submission" date="2021-01" db="UniProtKB">
        <authorList>
            <consortium name="EnsemblMetazoa"/>
        </authorList>
    </citation>
    <scope>IDENTIFICATION</scope>
</reference>
<evidence type="ECO:0000256" key="1">
    <source>
        <dbReference type="SAM" id="Coils"/>
    </source>
</evidence>
<keyword evidence="3" id="KW-1185">Reference proteome</keyword>
<dbReference type="Proteomes" id="UP000594262">
    <property type="component" value="Unplaced"/>
</dbReference>
<dbReference type="Gene3D" id="1.25.40.490">
    <property type="match status" value="1"/>
</dbReference>
<proteinExistence type="predicted"/>